<keyword evidence="1" id="KW-1133">Transmembrane helix</keyword>
<keyword evidence="1" id="KW-0812">Transmembrane</keyword>
<protein>
    <submittedName>
        <fullName evidence="2">Uncharacterized protein</fullName>
    </submittedName>
</protein>
<dbReference type="InterPro" id="IPR049352">
    <property type="entry name" value="Rost"/>
</dbReference>
<dbReference type="Pfam" id="PF21534">
    <property type="entry name" value="Rost"/>
    <property type="match status" value="1"/>
</dbReference>
<sequence length="241" mass="27744">MEQFKLLSVQHEVLWKNNRGDHFGACQYIAMRKASMAIMLTVRLGSAFIVSLLLAFGLYAAPDRRDYWIYYSHWSLVLLLFMFLLGANTSLRCLLHQGNAYDIGCGARWQWLLFNVACTANIVSSIVYFVITFTYKGARKNEVNHVVHTFNSLLVVVELINTAVPVRLHHVYQPLAYTVGYGLFAAVYHYFTGHPIYQCLRWGDAEEMAKVSISFMVLLFIVYMLIYTSSFVKRKCNINYS</sequence>
<dbReference type="PANTHER" id="PTHR12242">
    <property type="entry name" value="OS02G0130600 PROTEIN-RELATED"/>
    <property type="match status" value="1"/>
</dbReference>
<feature type="transmembrane region" description="Helical" evidence="1">
    <location>
        <begin position="145"/>
        <end position="164"/>
    </location>
</feature>
<feature type="transmembrane region" description="Helical" evidence="1">
    <location>
        <begin position="112"/>
        <end position="133"/>
    </location>
</feature>
<reference evidence="2 3" key="1">
    <citation type="journal article" date="2015" name="Genome Announc.">
        <title>A Distinct Group II Alphabaculovirus Isolated from a Peridroma Species.</title>
        <authorList>
            <person name="Rohrmann G.F."/>
            <person name="Erlandson M.A."/>
            <person name="Theilmann D.A."/>
        </authorList>
    </citation>
    <scope>NUCLEOTIDE SEQUENCE [LARGE SCALE GENOMIC DNA]</scope>
    <source>
        <strain evidence="2">GR_167</strain>
    </source>
</reference>
<proteinExistence type="predicted"/>
<evidence type="ECO:0000256" key="1">
    <source>
        <dbReference type="SAM" id="Phobius"/>
    </source>
</evidence>
<dbReference type="EMBL" id="KM009991">
    <property type="protein sequence ID" value="AIE47766.1"/>
    <property type="molecule type" value="Genomic_DNA"/>
</dbReference>
<gene>
    <name evidence="2" type="ORF">pesp035</name>
</gene>
<organism evidence="2 3">
    <name type="scientific">Peridroma alphabaculovirus</name>
    <dbReference type="NCBI Taxonomy" id="1346829"/>
    <lineage>
        <taxon>Viruses</taxon>
        <taxon>Viruses incertae sedis</taxon>
        <taxon>Naldaviricetes</taxon>
        <taxon>Lefavirales</taxon>
        <taxon>Baculoviridae</taxon>
        <taxon>Alphabaculovirus</taxon>
    </lineage>
</organism>
<feature type="transmembrane region" description="Helical" evidence="1">
    <location>
        <begin position="67"/>
        <end position="91"/>
    </location>
</feature>
<keyword evidence="1" id="KW-0472">Membrane</keyword>
<accession>A0A068LMJ3</accession>
<evidence type="ECO:0000313" key="2">
    <source>
        <dbReference type="EMBL" id="AIE47766.1"/>
    </source>
</evidence>
<feature type="transmembrane region" description="Helical" evidence="1">
    <location>
        <begin position="40"/>
        <end position="61"/>
    </location>
</feature>
<dbReference type="Proteomes" id="UP000203240">
    <property type="component" value="Segment"/>
</dbReference>
<dbReference type="GO" id="GO:0016020">
    <property type="term" value="C:membrane"/>
    <property type="evidence" value="ECO:0007669"/>
    <property type="project" value="TreeGrafter"/>
</dbReference>
<evidence type="ECO:0000313" key="3">
    <source>
        <dbReference type="Proteomes" id="UP000203240"/>
    </source>
</evidence>
<dbReference type="OrthoDB" id="13338at10239"/>
<keyword evidence="3" id="KW-1185">Reference proteome</keyword>
<dbReference type="RefSeq" id="YP_009049861.1">
    <property type="nucleotide sequence ID" value="NC_024625.1"/>
</dbReference>
<dbReference type="PANTHER" id="PTHR12242:SF1">
    <property type="entry name" value="MYND-TYPE DOMAIN-CONTAINING PROTEIN"/>
    <property type="match status" value="1"/>
</dbReference>
<feature type="transmembrane region" description="Helical" evidence="1">
    <location>
        <begin position="211"/>
        <end position="232"/>
    </location>
</feature>
<dbReference type="GeneID" id="20003949"/>
<name>A0A068LMJ3_9ABAC</name>
<feature type="transmembrane region" description="Helical" evidence="1">
    <location>
        <begin position="171"/>
        <end position="191"/>
    </location>
</feature>